<evidence type="ECO:0000256" key="1">
    <source>
        <dbReference type="SAM" id="MobiDB-lite"/>
    </source>
</evidence>
<dbReference type="SUPFAM" id="SSF49777">
    <property type="entry name" value="PEBP-like"/>
    <property type="match status" value="1"/>
</dbReference>
<organism evidence="2">
    <name type="scientific">marine sediment metagenome</name>
    <dbReference type="NCBI Taxonomy" id="412755"/>
    <lineage>
        <taxon>unclassified sequences</taxon>
        <taxon>metagenomes</taxon>
        <taxon>ecological metagenomes</taxon>
    </lineage>
</organism>
<gene>
    <name evidence="2" type="ORF">S01H1_18661</name>
</gene>
<accession>X0T2Z2</accession>
<dbReference type="Pfam" id="PF01161">
    <property type="entry name" value="PBP"/>
    <property type="match status" value="1"/>
</dbReference>
<evidence type="ECO:0008006" key="3">
    <source>
        <dbReference type="Google" id="ProtNLM"/>
    </source>
</evidence>
<feature type="compositionally biased region" description="Basic and acidic residues" evidence="1">
    <location>
        <begin position="1"/>
        <end position="14"/>
    </location>
</feature>
<dbReference type="EMBL" id="BARS01009998">
    <property type="protein sequence ID" value="GAF82517.1"/>
    <property type="molecule type" value="Genomic_DNA"/>
</dbReference>
<protein>
    <recommendedName>
        <fullName evidence="3">YbhB/YbcL family Raf kinase inhibitor-like protein</fullName>
    </recommendedName>
</protein>
<evidence type="ECO:0000313" key="2">
    <source>
        <dbReference type="EMBL" id="GAF82517.1"/>
    </source>
</evidence>
<dbReference type="PANTHER" id="PTHR30289">
    <property type="entry name" value="UNCHARACTERIZED PROTEIN YBCL-RELATED"/>
    <property type="match status" value="1"/>
</dbReference>
<name>X0T2Z2_9ZZZZ</name>
<reference evidence="2" key="1">
    <citation type="journal article" date="2014" name="Front. Microbiol.">
        <title>High frequency of phylogenetically diverse reductive dehalogenase-homologous genes in deep subseafloor sedimentary metagenomes.</title>
        <authorList>
            <person name="Kawai M."/>
            <person name="Futagami T."/>
            <person name="Toyoda A."/>
            <person name="Takaki Y."/>
            <person name="Nishi S."/>
            <person name="Hori S."/>
            <person name="Arai W."/>
            <person name="Tsubouchi T."/>
            <person name="Morono Y."/>
            <person name="Uchiyama I."/>
            <person name="Ito T."/>
            <person name="Fujiyama A."/>
            <person name="Inagaki F."/>
            <person name="Takami H."/>
        </authorList>
    </citation>
    <scope>NUCLEOTIDE SEQUENCE</scope>
    <source>
        <strain evidence="2">Expedition CK06-06</strain>
    </source>
</reference>
<dbReference type="NCBIfam" id="TIGR00481">
    <property type="entry name" value="YbhB/YbcL family Raf kinase inhibitor-like protein"/>
    <property type="match status" value="1"/>
</dbReference>
<feature type="compositionally biased region" description="Polar residues" evidence="1">
    <location>
        <begin position="22"/>
        <end position="31"/>
    </location>
</feature>
<dbReference type="InterPro" id="IPR036610">
    <property type="entry name" value="PEBP-like_sf"/>
</dbReference>
<dbReference type="AlphaFoldDB" id="X0T2Z2"/>
<proteinExistence type="predicted"/>
<dbReference type="Gene3D" id="3.90.280.10">
    <property type="entry name" value="PEBP-like"/>
    <property type="match status" value="1"/>
</dbReference>
<sequence length="138" mass="14746">FSEGDEIPRRHTCDGEDLSPPLTWSGTPNGTQSLVMITDDPDAPSGTFVHWVLYNIPPDTSSLSEGVSGIGTQGVNSFGKSGYGGPCPPKGPAHRYFFKIYALDTSLNLQSGATKAEVEMAIQGHVLAQGQLMGMYER</sequence>
<dbReference type="CDD" id="cd00865">
    <property type="entry name" value="PEBP_bact_arch"/>
    <property type="match status" value="1"/>
</dbReference>
<comment type="caution">
    <text evidence="2">The sequence shown here is derived from an EMBL/GenBank/DDBJ whole genome shotgun (WGS) entry which is preliminary data.</text>
</comment>
<dbReference type="InterPro" id="IPR008914">
    <property type="entry name" value="PEBP"/>
</dbReference>
<feature type="region of interest" description="Disordered" evidence="1">
    <location>
        <begin position="1"/>
        <end position="31"/>
    </location>
</feature>
<dbReference type="InterPro" id="IPR005247">
    <property type="entry name" value="YbhB_YbcL/LppC-like"/>
</dbReference>
<feature type="non-terminal residue" evidence="2">
    <location>
        <position position="1"/>
    </location>
</feature>
<dbReference type="PANTHER" id="PTHR30289:SF1">
    <property type="entry name" value="PEBP (PHOSPHATIDYLETHANOLAMINE-BINDING PROTEIN) FAMILY PROTEIN"/>
    <property type="match status" value="1"/>
</dbReference>